<dbReference type="OrthoDB" id="5428040at2759"/>
<organism evidence="2 3">
    <name type="scientific">Fusarium pseudocircinatum</name>
    <dbReference type="NCBI Taxonomy" id="56676"/>
    <lineage>
        <taxon>Eukaryota</taxon>
        <taxon>Fungi</taxon>
        <taxon>Dikarya</taxon>
        <taxon>Ascomycota</taxon>
        <taxon>Pezizomycotina</taxon>
        <taxon>Sordariomycetes</taxon>
        <taxon>Hypocreomycetidae</taxon>
        <taxon>Hypocreales</taxon>
        <taxon>Nectriaceae</taxon>
        <taxon>Fusarium</taxon>
        <taxon>Fusarium fujikuroi species complex</taxon>
    </lineage>
</organism>
<evidence type="ECO:0000313" key="2">
    <source>
        <dbReference type="EMBL" id="KAF5595317.1"/>
    </source>
</evidence>
<dbReference type="Proteomes" id="UP000546213">
    <property type="component" value="Unassembled WGS sequence"/>
</dbReference>
<feature type="transmembrane region" description="Helical" evidence="1">
    <location>
        <begin position="71"/>
        <end position="94"/>
    </location>
</feature>
<dbReference type="EMBL" id="JAAOAS010000092">
    <property type="protein sequence ID" value="KAF5595317.1"/>
    <property type="molecule type" value="Genomic_DNA"/>
</dbReference>
<gene>
    <name evidence="2" type="ORF">FPCIR_4477</name>
</gene>
<evidence type="ECO:0000256" key="1">
    <source>
        <dbReference type="SAM" id="Phobius"/>
    </source>
</evidence>
<comment type="caution">
    <text evidence="2">The sequence shown here is derived from an EMBL/GenBank/DDBJ whole genome shotgun (WGS) entry which is preliminary data.</text>
</comment>
<keyword evidence="1" id="KW-0472">Membrane</keyword>
<dbReference type="AlphaFoldDB" id="A0A8H5PEL6"/>
<accession>A0A8H5PEL6</accession>
<keyword evidence="1" id="KW-1133">Transmembrane helix</keyword>
<evidence type="ECO:0000313" key="3">
    <source>
        <dbReference type="Proteomes" id="UP000546213"/>
    </source>
</evidence>
<feature type="transmembrane region" description="Helical" evidence="1">
    <location>
        <begin position="42"/>
        <end position="59"/>
    </location>
</feature>
<reference evidence="2 3" key="1">
    <citation type="submission" date="2020-05" db="EMBL/GenBank/DDBJ databases">
        <title>Identification and distribution of gene clusters putatively required for synthesis of sphingolipid metabolism inhibitors in phylogenetically diverse species of the filamentous fungus Fusarium.</title>
        <authorList>
            <person name="Kim H.-S."/>
            <person name="Busman M."/>
            <person name="Brown D.W."/>
            <person name="Divon H."/>
            <person name="Uhlig S."/>
            <person name="Proctor R.H."/>
        </authorList>
    </citation>
    <scope>NUCLEOTIDE SEQUENCE [LARGE SCALE GENOMIC DNA]</scope>
    <source>
        <strain evidence="2 3">NRRL 36939</strain>
    </source>
</reference>
<keyword evidence="1" id="KW-0812">Transmembrane</keyword>
<feature type="transmembrane region" description="Helical" evidence="1">
    <location>
        <begin position="141"/>
        <end position="164"/>
    </location>
</feature>
<sequence>MSRQSSSKDNLLRRFSNRPKHLNQPKRQPNDNKLWCLASHRYILIVLVEAVVFLTWLWFEDKKPETWRWLMLSGRAALMSVLIRWAIGTLAAITTSMAASIALELHGVPISALAGVSIARFTNSGPQSLKKMLPGTTFRPWLRILMICLFALAGASQFASTLLVSDLQELAILWLKKNMSYGFNFGVINDSTSPDLRPLPIRTDSLEYWNRVPSI</sequence>
<protein>
    <submittedName>
        <fullName evidence="2">Uncharacterized protein</fullName>
    </submittedName>
</protein>
<keyword evidence="3" id="KW-1185">Reference proteome</keyword>
<name>A0A8H5PEL6_9HYPO</name>
<proteinExistence type="predicted"/>